<gene>
    <name evidence="1" type="ORF">GHT09_018500</name>
    <name evidence="2" type="ORF">MONAX_5E015214</name>
</gene>
<protein>
    <submittedName>
        <fullName evidence="2">Uncharacterized protein</fullName>
    </submittedName>
</protein>
<reference evidence="1" key="2">
    <citation type="submission" date="2020-08" db="EMBL/GenBank/DDBJ databases">
        <authorList>
            <person name="Shumante A."/>
            <person name="Zimin A.V."/>
            <person name="Puiu D."/>
            <person name="Salzberg S.L."/>
        </authorList>
    </citation>
    <scope>NUCLEOTIDE SEQUENCE</scope>
    <source>
        <strain evidence="1">WC2-LM</strain>
        <tissue evidence="1">Liver</tissue>
    </source>
</reference>
<proteinExistence type="predicted"/>
<reference evidence="2 3" key="1">
    <citation type="submission" date="2019-04" db="EMBL/GenBank/DDBJ databases">
        <authorList>
            <person name="Alioto T."/>
            <person name="Alioto T."/>
        </authorList>
    </citation>
    <scope>NUCLEOTIDE SEQUENCE [LARGE SCALE GENOMIC DNA]</scope>
</reference>
<dbReference type="Proteomes" id="UP000662637">
    <property type="component" value="Unassembled WGS sequence"/>
</dbReference>
<sequence>MCVLVKLSFIFIPSPENLYTQELKIFEQVLKSARAAAPATGWTSGSHYPHSIRGANGWNRQGFVGSSHTLPATALTNHRAEKAGLELLQANNDRRIQAHPLGSTPELGELGSEAAAPGRVRATVARGVFANVQNCKATC</sequence>
<evidence type="ECO:0000313" key="1">
    <source>
        <dbReference type="EMBL" id="KAF7470135.1"/>
    </source>
</evidence>
<dbReference type="Proteomes" id="UP000335636">
    <property type="component" value="Unassembled WGS sequence"/>
</dbReference>
<accession>A0A5E4CH89</accession>
<dbReference type="EMBL" id="WJEC01007553">
    <property type="protein sequence ID" value="KAF7470135.1"/>
    <property type="molecule type" value="Genomic_DNA"/>
</dbReference>
<dbReference type="AlphaFoldDB" id="A0A5E4CH89"/>
<name>A0A5E4CH89_MARMO</name>
<organism evidence="2 3">
    <name type="scientific">Marmota monax</name>
    <name type="common">Woodchuck</name>
    <dbReference type="NCBI Taxonomy" id="9995"/>
    <lineage>
        <taxon>Eukaryota</taxon>
        <taxon>Metazoa</taxon>
        <taxon>Chordata</taxon>
        <taxon>Craniata</taxon>
        <taxon>Vertebrata</taxon>
        <taxon>Euteleostomi</taxon>
        <taxon>Mammalia</taxon>
        <taxon>Eutheria</taxon>
        <taxon>Euarchontoglires</taxon>
        <taxon>Glires</taxon>
        <taxon>Rodentia</taxon>
        <taxon>Sciuromorpha</taxon>
        <taxon>Sciuridae</taxon>
        <taxon>Xerinae</taxon>
        <taxon>Marmotini</taxon>
        <taxon>Marmota</taxon>
    </lineage>
</organism>
<dbReference type="EMBL" id="CABDUW010001398">
    <property type="protein sequence ID" value="VTJ81185.1"/>
    <property type="molecule type" value="Genomic_DNA"/>
</dbReference>
<keyword evidence="3" id="KW-1185">Reference proteome</keyword>
<evidence type="ECO:0000313" key="2">
    <source>
        <dbReference type="EMBL" id="VTJ81185.1"/>
    </source>
</evidence>
<evidence type="ECO:0000313" key="3">
    <source>
        <dbReference type="Proteomes" id="UP000335636"/>
    </source>
</evidence>